<feature type="domain" description="Major facilitator superfamily (MFS) profile" evidence="8">
    <location>
        <begin position="18"/>
        <end position="503"/>
    </location>
</feature>
<dbReference type="AlphaFoldDB" id="A0A8J3FV15"/>
<dbReference type="RefSeq" id="WP_189055999.1">
    <property type="nucleotide sequence ID" value="NZ_BMMK01000006.1"/>
</dbReference>
<keyword evidence="3" id="KW-1003">Cell membrane</keyword>
<dbReference type="Gene3D" id="1.20.1250.20">
    <property type="entry name" value="MFS general substrate transporter like domains"/>
    <property type="match status" value="1"/>
</dbReference>
<feature type="transmembrane region" description="Helical" evidence="7">
    <location>
        <begin position="84"/>
        <end position="103"/>
    </location>
</feature>
<accession>A0A8J3FV15</accession>
<name>A0A8J3FV15_9PSEU</name>
<feature type="transmembrane region" description="Helical" evidence="7">
    <location>
        <begin position="204"/>
        <end position="223"/>
    </location>
</feature>
<evidence type="ECO:0000313" key="9">
    <source>
        <dbReference type="EMBL" id="GGM48029.1"/>
    </source>
</evidence>
<dbReference type="GO" id="GO:0005886">
    <property type="term" value="C:plasma membrane"/>
    <property type="evidence" value="ECO:0007669"/>
    <property type="project" value="UniProtKB-SubCell"/>
</dbReference>
<dbReference type="GO" id="GO:0022857">
    <property type="term" value="F:transmembrane transporter activity"/>
    <property type="evidence" value="ECO:0007669"/>
    <property type="project" value="InterPro"/>
</dbReference>
<feature type="transmembrane region" description="Helical" evidence="7">
    <location>
        <begin position="408"/>
        <end position="425"/>
    </location>
</feature>
<dbReference type="CDD" id="cd17321">
    <property type="entry name" value="MFS_MMR_MDR_like"/>
    <property type="match status" value="1"/>
</dbReference>
<dbReference type="PANTHER" id="PTHR42718:SF47">
    <property type="entry name" value="METHYL VIOLOGEN RESISTANCE PROTEIN SMVA"/>
    <property type="match status" value="1"/>
</dbReference>
<gene>
    <name evidence="9" type="ORF">GCM10012275_18860</name>
</gene>
<keyword evidence="2" id="KW-0813">Transport</keyword>
<keyword evidence="5 7" id="KW-1133">Transmembrane helix</keyword>
<keyword evidence="6 7" id="KW-0472">Membrane</keyword>
<dbReference type="Proteomes" id="UP000637578">
    <property type="component" value="Unassembled WGS sequence"/>
</dbReference>
<feature type="transmembrane region" description="Helical" evidence="7">
    <location>
        <begin position="271"/>
        <end position="292"/>
    </location>
</feature>
<organism evidence="9 10">
    <name type="scientific">Longimycelium tulufanense</name>
    <dbReference type="NCBI Taxonomy" id="907463"/>
    <lineage>
        <taxon>Bacteria</taxon>
        <taxon>Bacillati</taxon>
        <taxon>Actinomycetota</taxon>
        <taxon>Actinomycetes</taxon>
        <taxon>Pseudonocardiales</taxon>
        <taxon>Pseudonocardiaceae</taxon>
        <taxon>Longimycelium</taxon>
    </lineage>
</organism>
<evidence type="ECO:0000259" key="8">
    <source>
        <dbReference type="PROSITE" id="PS50850"/>
    </source>
</evidence>
<feature type="transmembrane region" description="Helical" evidence="7">
    <location>
        <begin position="169"/>
        <end position="192"/>
    </location>
</feature>
<dbReference type="InterPro" id="IPR036259">
    <property type="entry name" value="MFS_trans_sf"/>
</dbReference>
<feature type="transmembrane region" description="Helical" evidence="7">
    <location>
        <begin position="337"/>
        <end position="357"/>
    </location>
</feature>
<reference evidence="9" key="2">
    <citation type="submission" date="2020-09" db="EMBL/GenBank/DDBJ databases">
        <authorList>
            <person name="Sun Q."/>
            <person name="Zhou Y."/>
        </authorList>
    </citation>
    <scope>NUCLEOTIDE SEQUENCE</scope>
    <source>
        <strain evidence="9">CGMCC 4.5737</strain>
    </source>
</reference>
<feature type="transmembrane region" description="Helical" evidence="7">
    <location>
        <begin position="229"/>
        <end position="250"/>
    </location>
</feature>
<dbReference type="PROSITE" id="PS50850">
    <property type="entry name" value="MFS"/>
    <property type="match status" value="1"/>
</dbReference>
<evidence type="ECO:0000256" key="5">
    <source>
        <dbReference type="ARBA" id="ARBA00022989"/>
    </source>
</evidence>
<dbReference type="InterPro" id="IPR011701">
    <property type="entry name" value="MFS"/>
</dbReference>
<feature type="transmembrane region" description="Helical" evidence="7">
    <location>
        <begin position="312"/>
        <end position="330"/>
    </location>
</feature>
<comment type="caution">
    <text evidence="9">The sequence shown here is derived from an EMBL/GenBank/DDBJ whole genome shotgun (WGS) entry which is preliminary data.</text>
</comment>
<dbReference type="SUPFAM" id="SSF103473">
    <property type="entry name" value="MFS general substrate transporter"/>
    <property type="match status" value="1"/>
</dbReference>
<dbReference type="PANTHER" id="PTHR42718">
    <property type="entry name" value="MAJOR FACILITATOR SUPERFAMILY MULTIDRUG TRANSPORTER MFSC"/>
    <property type="match status" value="1"/>
</dbReference>
<dbReference type="EMBL" id="BMMK01000006">
    <property type="protein sequence ID" value="GGM48029.1"/>
    <property type="molecule type" value="Genomic_DNA"/>
</dbReference>
<evidence type="ECO:0000256" key="2">
    <source>
        <dbReference type="ARBA" id="ARBA00022448"/>
    </source>
</evidence>
<keyword evidence="4 7" id="KW-0812">Transmembrane</keyword>
<evidence type="ECO:0000256" key="4">
    <source>
        <dbReference type="ARBA" id="ARBA00022692"/>
    </source>
</evidence>
<feature type="transmembrane region" description="Helical" evidence="7">
    <location>
        <begin position="109"/>
        <end position="130"/>
    </location>
</feature>
<evidence type="ECO:0000256" key="3">
    <source>
        <dbReference type="ARBA" id="ARBA00022475"/>
    </source>
</evidence>
<feature type="transmembrane region" description="Helical" evidence="7">
    <location>
        <begin position="363"/>
        <end position="387"/>
    </location>
</feature>
<feature type="transmembrane region" description="Helical" evidence="7">
    <location>
        <begin position="142"/>
        <end position="163"/>
    </location>
</feature>
<feature type="transmembrane region" description="Helical" evidence="7">
    <location>
        <begin position="54"/>
        <end position="72"/>
    </location>
</feature>
<evidence type="ECO:0000256" key="1">
    <source>
        <dbReference type="ARBA" id="ARBA00004651"/>
    </source>
</evidence>
<sequence length="526" mass="53422">MITASRAPTRVGAGRWVALAALGLATLVIAVDATVLGLAVPHLTEELGPSNTELLWIGDIYSFVLAGLLVTMGTVGDRIGRKRLLLVGSTGFGLASLLAAYAPMPALLIAARALLGVAGATLMPSTLSLIRNIFPDDRERVVAVGLWGAMATGGAALGPLVGGALLERFWWGSVFLINVPVMAVVVLVGAFVLPESKDPNPGRWDMPSVGLSMVGMVAVVYAIKETAHGGLSIGVLLAVMAGIACLMGFASRQLRLARPMIDVRLFANPRFSGAVLANGLSIAGLAGIAFFMSQFFQIVQGSGPLGAGLRELPLSIVAMIAGVLAGAAAARTSVRAVVVGGTAWSGVALAAIVGLRIDTPYPWIALILLVIGAGAGLAMTLTANLVLSAVPKEKAGAASAVSETAYELGAALGIAVLGSVLAGTYRSSLELPPGTPQDAVGAVSDSLANAARVAHQIGGEMGEAVLSAARNAFVEGMQVTGLVSGVVLLIAATATHFLLGGRENARRIRGRRELPPVGGLLAPDGR</sequence>
<proteinExistence type="predicted"/>
<evidence type="ECO:0000313" key="10">
    <source>
        <dbReference type="Proteomes" id="UP000637578"/>
    </source>
</evidence>
<reference evidence="9" key="1">
    <citation type="journal article" date="2014" name="Int. J. Syst. Evol. Microbiol.">
        <title>Complete genome sequence of Corynebacterium casei LMG S-19264T (=DSM 44701T), isolated from a smear-ripened cheese.</title>
        <authorList>
            <consortium name="US DOE Joint Genome Institute (JGI-PGF)"/>
            <person name="Walter F."/>
            <person name="Albersmeier A."/>
            <person name="Kalinowski J."/>
            <person name="Ruckert C."/>
        </authorList>
    </citation>
    <scope>NUCLEOTIDE SEQUENCE</scope>
    <source>
        <strain evidence="9">CGMCC 4.5737</strain>
    </source>
</reference>
<protein>
    <submittedName>
        <fullName evidence="9">MFS transporter</fullName>
    </submittedName>
</protein>
<dbReference type="InterPro" id="IPR020846">
    <property type="entry name" value="MFS_dom"/>
</dbReference>
<comment type="subcellular location">
    <subcellularLocation>
        <location evidence="1">Cell membrane</location>
        <topology evidence="1">Multi-pass membrane protein</topology>
    </subcellularLocation>
</comment>
<evidence type="ECO:0000256" key="6">
    <source>
        <dbReference type="ARBA" id="ARBA00023136"/>
    </source>
</evidence>
<keyword evidence="10" id="KW-1185">Reference proteome</keyword>
<dbReference type="Pfam" id="PF07690">
    <property type="entry name" value="MFS_1"/>
    <property type="match status" value="1"/>
</dbReference>
<feature type="transmembrane region" description="Helical" evidence="7">
    <location>
        <begin position="479"/>
        <end position="499"/>
    </location>
</feature>
<evidence type="ECO:0000256" key="7">
    <source>
        <dbReference type="SAM" id="Phobius"/>
    </source>
</evidence>